<feature type="domain" description="FLYWCH-type" evidence="4">
    <location>
        <begin position="6"/>
        <end position="70"/>
    </location>
</feature>
<name>A0AAD4PGH5_9MUSC</name>
<accession>A0AAD4PGH5</accession>
<evidence type="ECO:0000259" key="4">
    <source>
        <dbReference type="Pfam" id="PF04500"/>
    </source>
</evidence>
<dbReference type="AlphaFoldDB" id="A0AAD4PGH5"/>
<comment type="caution">
    <text evidence="5">The sequence shown here is derived from an EMBL/GenBank/DDBJ whole genome shotgun (WGS) entry which is preliminary data.</text>
</comment>
<proteinExistence type="predicted"/>
<reference evidence="5" key="1">
    <citation type="journal article" date="2021" name="Mol. Ecol. Resour.">
        <title>Phylogenomic analyses of the genus Drosophila reveals genomic signals of climate adaptation.</title>
        <authorList>
            <person name="Li F."/>
            <person name="Rane R.V."/>
            <person name="Luria V."/>
            <person name="Xiong Z."/>
            <person name="Chen J."/>
            <person name="Li Z."/>
            <person name="Catullo R.A."/>
            <person name="Griffin P.C."/>
            <person name="Schiffer M."/>
            <person name="Pearce S."/>
            <person name="Lee S.F."/>
            <person name="McElroy K."/>
            <person name="Stocker A."/>
            <person name="Shirriffs J."/>
            <person name="Cockerell F."/>
            <person name="Coppin C."/>
            <person name="Sgro C.M."/>
            <person name="Karger A."/>
            <person name="Cain J.W."/>
            <person name="Weber J.A."/>
            <person name="Santpere G."/>
            <person name="Kirschner M.W."/>
            <person name="Hoffmann A.A."/>
            <person name="Oakeshott J.G."/>
            <person name="Zhang G."/>
        </authorList>
    </citation>
    <scope>NUCLEOTIDE SEQUENCE</scope>
    <source>
        <strain evidence="5">BGI-SZ-2011g</strain>
    </source>
</reference>
<dbReference type="Proteomes" id="UP001200034">
    <property type="component" value="Unassembled WGS sequence"/>
</dbReference>
<dbReference type="Pfam" id="PF04500">
    <property type="entry name" value="FLYWCH"/>
    <property type="match status" value="1"/>
</dbReference>
<dbReference type="GO" id="GO:0008270">
    <property type="term" value="F:zinc ion binding"/>
    <property type="evidence" value="ECO:0007669"/>
    <property type="project" value="UniProtKB-KW"/>
</dbReference>
<keyword evidence="1" id="KW-0479">Metal-binding</keyword>
<keyword evidence="6" id="KW-1185">Reference proteome</keyword>
<evidence type="ECO:0000256" key="2">
    <source>
        <dbReference type="ARBA" id="ARBA00022771"/>
    </source>
</evidence>
<evidence type="ECO:0000313" key="5">
    <source>
        <dbReference type="EMBL" id="KAH8358659.1"/>
    </source>
</evidence>
<protein>
    <recommendedName>
        <fullName evidence="4">FLYWCH-type domain-containing protein</fullName>
    </recommendedName>
</protein>
<evidence type="ECO:0000256" key="1">
    <source>
        <dbReference type="ARBA" id="ARBA00022723"/>
    </source>
</evidence>
<keyword evidence="2" id="KW-0863">Zinc-finger</keyword>
<dbReference type="EMBL" id="JAJJHW010003409">
    <property type="protein sequence ID" value="KAH8358659.1"/>
    <property type="molecule type" value="Genomic_DNA"/>
</dbReference>
<dbReference type="InterPro" id="IPR007588">
    <property type="entry name" value="Znf_FLYWCH"/>
</dbReference>
<keyword evidence="3" id="KW-0862">Zinc</keyword>
<dbReference type="Gene3D" id="2.20.25.240">
    <property type="match status" value="1"/>
</dbReference>
<sequence length="71" mass="8499">MLLAHFTSTRQKKRKLLIDKHEFVMDRKLKGSINWRCARYRSANCKVRATTHALKSGQEVYRLKYARHSHQ</sequence>
<evidence type="ECO:0000256" key="3">
    <source>
        <dbReference type="ARBA" id="ARBA00022833"/>
    </source>
</evidence>
<evidence type="ECO:0000313" key="6">
    <source>
        <dbReference type="Proteomes" id="UP001200034"/>
    </source>
</evidence>
<gene>
    <name evidence="5" type="ORF">KR093_001655</name>
</gene>
<organism evidence="5 6">
    <name type="scientific">Drosophila rubida</name>
    <dbReference type="NCBI Taxonomy" id="30044"/>
    <lineage>
        <taxon>Eukaryota</taxon>
        <taxon>Metazoa</taxon>
        <taxon>Ecdysozoa</taxon>
        <taxon>Arthropoda</taxon>
        <taxon>Hexapoda</taxon>
        <taxon>Insecta</taxon>
        <taxon>Pterygota</taxon>
        <taxon>Neoptera</taxon>
        <taxon>Endopterygota</taxon>
        <taxon>Diptera</taxon>
        <taxon>Brachycera</taxon>
        <taxon>Muscomorpha</taxon>
        <taxon>Ephydroidea</taxon>
        <taxon>Drosophilidae</taxon>
        <taxon>Drosophila</taxon>
    </lineage>
</organism>